<comment type="caution">
    <text evidence="1">The sequence shown here is derived from an EMBL/GenBank/DDBJ whole genome shotgun (WGS) entry which is preliminary data.</text>
</comment>
<dbReference type="EMBL" id="NXLT01000001">
    <property type="protein sequence ID" value="RDU68255.1"/>
    <property type="molecule type" value="Genomic_DNA"/>
</dbReference>
<sequence length="92" mass="10630">MNDPLKINIEGKLFSFSTSKLSKQAQEELFALFYEDEERKQISIVELLQAYIIAIEKYAKIHTSLELLYYEIENASISPQNITSQTIQDSQP</sequence>
<organism evidence="1 2">
    <name type="scientific">Helicobacter equorum</name>
    <dbReference type="NCBI Taxonomy" id="361872"/>
    <lineage>
        <taxon>Bacteria</taxon>
        <taxon>Pseudomonadati</taxon>
        <taxon>Campylobacterota</taxon>
        <taxon>Epsilonproteobacteria</taxon>
        <taxon>Campylobacterales</taxon>
        <taxon>Helicobacteraceae</taxon>
        <taxon>Helicobacter</taxon>
    </lineage>
</organism>
<reference evidence="1 2" key="1">
    <citation type="submission" date="2018-04" db="EMBL/GenBank/DDBJ databases">
        <title>Novel Campyloabacter and Helicobacter Species and Strains.</title>
        <authorList>
            <person name="Mannion A.J."/>
            <person name="Shen Z."/>
            <person name="Fox J.G."/>
        </authorList>
    </citation>
    <scope>NUCLEOTIDE SEQUENCE [LARGE SCALE GENOMIC DNA]</scope>
    <source>
        <strain evidence="1 2">MIT 12-6600</strain>
    </source>
</reference>
<evidence type="ECO:0000313" key="2">
    <source>
        <dbReference type="Proteomes" id="UP000256514"/>
    </source>
</evidence>
<protein>
    <submittedName>
        <fullName evidence="1">Uncharacterized protein</fullName>
    </submittedName>
</protein>
<evidence type="ECO:0000313" key="1">
    <source>
        <dbReference type="EMBL" id="RDU68255.1"/>
    </source>
</evidence>
<name>A0A3D8ITM5_9HELI</name>
<gene>
    <name evidence="1" type="ORF">CQA54_00085</name>
</gene>
<accession>A0A3D8ITM5</accession>
<proteinExistence type="predicted"/>
<dbReference type="AlphaFoldDB" id="A0A3D8ITM5"/>
<dbReference type="Proteomes" id="UP000256514">
    <property type="component" value="Unassembled WGS sequence"/>
</dbReference>
<keyword evidence="2" id="KW-1185">Reference proteome</keyword>
<dbReference type="RefSeq" id="WP_115570219.1">
    <property type="nucleotide sequence ID" value="NZ_NXLT01000001.1"/>
</dbReference>